<sequence length="327" mass="36880">MWDWFWKRRAATDEKNLLRRIADGKITKGPPRKRWGAPRYQEKTVTLPILGALPKRDLTDAEILMLGDIRRGAMDSDRATDENLAAFRALSRMDVDAGEIARTRPIITRRKYYSPGIPAADQGTYMSKVTYAADGILGRYWDSRNKVEYRRGRVIGDGPLFQNYLNDGFASYLRGSKKPLYVMVVTEGHIGCMLITAFASSVAVYLCIEAFNLAPADVYDVTSGIRDAFRSRRHSLYQMIMQVPVRESEYDQARLFMRASGGTVTESVVSAFPNGRIANEGTDARVQKDAFDLHCQTWIVLRRCPRLEAGHRARVGESLLVVVGRST</sequence>
<reference evidence="1 2" key="1">
    <citation type="journal article" date="2014" name="Nat. Commun.">
        <title>Klebsormidium flaccidum genome reveals primary factors for plant terrestrial adaptation.</title>
        <authorList>
            <person name="Hori K."/>
            <person name="Maruyama F."/>
            <person name="Fujisawa T."/>
            <person name="Togashi T."/>
            <person name="Yamamoto N."/>
            <person name="Seo M."/>
            <person name="Sato S."/>
            <person name="Yamada T."/>
            <person name="Mori H."/>
            <person name="Tajima N."/>
            <person name="Moriyama T."/>
            <person name="Ikeuchi M."/>
            <person name="Watanabe M."/>
            <person name="Wada H."/>
            <person name="Kobayashi K."/>
            <person name="Saito M."/>
            <person name="Masuda T."/>
            <person name="Sasaki-Sekimoto Y."/>
            <person name="Mashiguchi K."/>
            <person name="Awai K."/>
            <person name="Shimojima M."/>
            <person name="Masuda S."/>
            <person name="Iwai M."/>
            <person name="Nobusawa T."/>
            <person name="Narise T."/>
            <person name="Kondo S."/>
            <person name="Saito H."/>
            <person name="Sato R."/>
            <person name="Murakawa M."/>
            <person name="Ihara Y."/>
            <person name="Oshima-Yamada Y."/>
            <person name="Ohtaka K."/>
            <person name="Satoh M."/>
            <person name="Sonobe K."/>
            <person name="Ishii M."/>
            <person name="Ohtani R."/>
            <person name="Kanamori-Sato M."/>
            <person name="Honoki R."/>
            <person name="Miyazaki D."/>
            <person name="Mochizuki H."/>
            <person name="Umetsu J."/>
            <person name="Higashi K."/>
            <person name="Shibata D."/>
            <person name="Kamiya Y."/>
            <person name="Sato N."/>
            <person name="Nakamura Y."/>
            <person name="Tabata S."/>
            <person name="Ida S."/>
            <person name="Kurokawa K."/>
            <person name="Ohta H."/>
        </authorList>
    </citation>
    <scope>NUCLEOTIDE SEQUENCE [LARGE SCALE GENOMIC DNA]</scope>
    <source>
        <strain evidence="1 2">NIES-2285</strain>
    </source>
</reference>
<dbReference type="AlphaFoldDB" id="A0A1Y1I557"/>
<keyword evidence="2" id="KW-1185">Reference proteome</keyword>
<gene>
    <name evidence="1" type="ORF">KFL_002190430</name>
</gene>
<evidence type="ECO:0000313" key="1">
    <source>
        <dbReference type="EMBL" id="GAQ85092.1"/>
    </source>
</evidence>
<accession>A0A1Y1I557</accession>
<name>A0A1Y1I557_KLENI</name>
<dbReference type="EMBL" id="DF237168">
    <property type="protein sequence ID" value="GAQ85092.1"/>
    <property type="molecule type" value="Genomic_DNA"/>
</dbReference>
<organism evidence="1 2">
    <name type="scientific">Klebsormidium nitens</name>
    <name type="common">Green alga</name>
    <name type="synonym">Ulothrix nitens</name>
    <dbReference type="NCBI Taxonomy" id="105231"/>
    <lineage>
        <taxon>Eukaryota</taxon>
        <taxon>Viridiplantae</taxon>
        <taxon>Streptophyta</taxon>
        <taxon>Klebsormidiophyceae</taxon>
        <taxon>Klebsormidiales</taxon>
        <taxon>Klebsormidiaceae</taxon>
        <taxon>Klebsormidium</taxon>
    </lineage>
</organism>
<protein>
    <submittedName>
        <fullName evidence="1">Uncharacterized protein</fullName>
    </submittedName>
</protein>
<proteinExistence type="predicted"/>
<dbReference type="Proteomes" id="UP000054558">
    <property type="component" value="Unassembled WGS sequence"/>
</dbReference>
<evidence type="ECO:0000313" key="2">
    <source>
        <dbReference type="Proteomes" id="UP000054558"/>
    </source>
</evidence>